<dbReference type="STRING" id="27835.A0A0N4XXB5"/>
<evidence type="ECO:0000313" key="3">
    <source>
        <dbReference type="WBParaSite" id="NBR_0000761201-mRNA-1"/>
    </source>
</evidence>
<evidence type="ECO:0000313" key="1">
    <source>
        <dbReference type="EMBL" id="VDL71202.1"/>
    </source>
</evidence>
<name>A0A0N4XXB5_NIPBR</name>
<evidence type="ECO:0000313" key="2">
    <source>
        <dbReference type="Proteomes" id="UP000271162"/>
    </source>
</evidence>
<gene>
    <name evidence="1" type="ORF">NBR_LOCUS7613</name>
</gene>
<organism evidence="3">
    <name type="scientific">Nippostrongylus brasiliensis</name>
    <name type="common">Rat hookworm</name>
    <dbReference type="NCBI Taxonomy" id="27835"/>
    <lineage>
        <taxon>Eukaryota</taxon>
        <taxon>Metazoa</taxon>
        <taxon>Ecdysozoa</taxon>
        <taxon>Nematoda</taxon>
        <taxon>Chromadorea</taxon>
        <taxon>Rhabditida</taxon>
        <taxon>Rhabditina</taxon>
        <taxon>Rhabditomorpha</taxon>
        <taxon>Strongyloidea</taxon>
        <taxon>Heligmosomidae</taxon>
        <taxon>Nippostrongylus</taxon>
    </lineage>
</organism>
<dbReference type="WBParaSite" id="NBR_0000761201-mRNA-1">
    <property type="protein sequence ID" value="NBR_0000761201-mRNA-1"/>
    <property type="gene ID" value="NBR_0000761201"/>
</dbReference>
<accession>A0A0N4XXB5</accession>
<dbReference type="AlphaFoldDB" id="A0A0N4XXB5"/>
<protein>
    <submittedName>
        <fullName evidence="3">TIL domain-containing protein</fullName>
    </submittedName>
</protein>
<sequence>MDPAEAHVDANGEFEEQSAKTQKALLHKIGVLGVFFRVHKVIVPTPGQGTGYMHRFPEPVPKLDEKLSISCENSFKMLWPGYIVQSSPQMVDEYLGDPYQCALESFCPDPCCHGIPTSSEAFLSRTCRQNKCAHRDRCQIEPEFNDDFPAIRKNEWNVTCPCGKGLMYRSDVETCVHTDLCTDENRCPEMEREVCPDQNVNC</sequence>
<keyword evidence="2" id="KW-1185">Reference proteome</keyword>
<reference evidence="3" key="1">
    <citation type="submission" date="2017-02" db="UniProtKB">
        <authorList>
            <consortium name="WormBaseParasite"/>
        </authorList>
    </citation>
    <scope>IDENTIFICATION</scope>
</reference>
<reference evidence="1 2" key="2">
    <citation type="submission" date="2018-11" db="EMBL/GenBank/DDBJ databases">
        <authorList>
            <consortium name="Pathogen Informatics"/>
        </authorList>
    </citation>
    <scope>NUCLEOTIDE SEQUENCE [LARGE SCALE GENOMIC DNA]</scope>
</reference>
<dbReference type="Proteomes" id="UP000271162">
    <property type="component" value="Unassembled WGS sequence"/>
</dbReference>
<proteinExistence type="predicted"/>
<dbReference type="EMBL" id="UYSL01019906">
    <property type="protein sequence ID" value="VDL71202.1"/>
    <property type="molecule type" value="Genomic_DNA"/>
</dbReference>